<reference evidence="2" key="1">
    <citation type="submission" date="2016-11" db="UniProtKB">
        <authorList>
            <consortium name="WormBaseParasite"/>
        </authorList>
    </citation>
    <scope>IDENTIFICATION</scope>
</reference>
<proteinExistence type="predicted"/>
<organism evidence="1 2">
    <name type="scientific">Steinernema glaseri</name>
    <dbReference type="NCBI Taxonomy" id="37863"/>
    <lineage>
        <taxon>Eukaryota</taxon>
        <taxon>Metazoa</taxon>
        <taxon>Ecdysozoa</taxon>
        <taxon>Nematoda</taxon>
        <taxon>Chromadorea</taxon>
        <taxon>Rhabditida</taxon>
        <taxon>Tylenchina</taxon>
        <taxon>Panagrolaimomorpha</taxon>
        <taxon>Strongyloidoidea</taxon>
        <taxon>Steinernematidae</taxon>
        <taxon>Steinernema</taxon>
    </lineage>
</organism>
<accession>A0A1I7Y0T1</accession>
<keyword evidence="1" id="KW-1185">Reference proteome</keyword>
<evidence type="ECO:0000313" key="1">
    <source>
        <dbReference type="Proteomes" id="UP000095287"/>
    </source>
</evidence>
<dbReference type="WBParaSite" id="L893_g11484.t1">
    <property type="protein sequence ID" value="L893_g11484.t1"/>
    <property type="gene ID" value="L893_g11484"/>
</dbReference>
<sequence length="74" mass="8292">MIGLLLTVNLGFEGSVTMGLRFVTQSRVFCARYKFETKTTSLQTLNDVNQACFRQTSTQDASHAGITTWHDYPS</sequence>
<protein>
    <submittedName>
        <fullName evidence="2">Secreted protein</fullName>
    </submittedName>
</protein>
<dbReference type="Proteomes" id="UP000095287">
    <property type="component" value="Unplaced"/>
</dbReference>
<evidence type="ECO:0000313" key="2">
    <source>
        <dbReference type="WBParaSite" id="L893_g11484.t1"/>
    </source>
</evidence>
<dbReference type="AlphaFoldDB" id="A0A1I7Y0T1"/>
<name>A0A1I7Y0T1_9BILA</name>